<feature type="chain" id="PRO_5002356386" description="Knottin scorpion toxin-like domain-containing protein" evidence="1">
    <location>
        <begin position="30"/>
        <end position="80"/>
    </location>
</feature>
<dbReference type="EnsemblPlants" id="OMERI02G23260.1">
    <property type="protein sequence ID" value="OMERI02G23260.1"/>
    <property type="gene ID" value="OMERI02G23260"/>
</dbReference>
<evidence type="ECO:0000256" key="1">
    <source>
        <dbReference type="SAM" id="SignalP"/>
    </source>
</evidence>
<name>A0A0E0CN91_9ORYZ</name>
<dbReference type="HOGENOM" id="CLU_2609856_0_0_1"/>
<evidence type="ECO:0008006" key="4">
    <source>
        <dbReference type="Google" id="ProtNLM"/>
    </source>
</evidence>
<dbReference type="Proteomes" id="UP000008021">
    <property type="component" value="Chromosome 2"/>
</dbReference>
<keyword evidence="1" id="KW-0732">Signal</keyword>
<feature type="signal peptide" evidence="1">
    <location>
        <begin position="1"/>
        <end position="29"/>
    </location>
</feature>
<sequence>MATRRMGNPLAVVFLAVMIMSSTLPSCYAADEGTCYDVMFCRGDVCKLRCRYLGYPDNAPCYCKSKPDGSAQCCCERSSL</sequence>
<organism evidence="2">
    <name type="scientific">Oryza meridionalis</name>
    <dbReference type="NCBI Taxonomy" id="40149"/>
    <lineage>
        <taxon>Eukaryota</taxon>
        <taxon>Viridiplantae</taxon>
        <taxon>Streptophyta</taxon>
        <taxon>Embryophyta</taxon>
        <taxon>Tracheophyta</taxon>
        <taxon>Spermatophyta</taxon>
        <taxon>Magnoliopsida</taxon>
        <taxon>Liliopsida</taxon>
        <taxon>Poales</taxon>
        <taxon>Poaceae</taxon>
        <taxon>BOP clade</taxon>
        <taxon>Oryzoideae</taxon>
        <taxon>Oryzeae</taxon>
        <taxon>Oryzinae</taxon>
        <taxon>Oryza</taxon>
    </lineage>
</organism>
<protein>
    <recommendedName>
        <fullName evidence="4">Knottin scorpion toxin-like domain-containing protein</fullName>
    </recommendedName>
</protein>
<accession>A0A0E0CN91</accession>
<evidence type="ECO:0000313" key="3">
    <source>
        <dbReference type="Proteomes" id="UP000008021"/>
    </source>
</evidence>
<dbReference type="AlphaFoldDB" id="A0A0E0CN91"/>
<dbReference type="Gramene" id="OMERI02G23260.1">
    <property type="protein sequence ID" value="OMERI02G23260.1"/>
    <property type="gene ID" value="OMERI02G23260"/>
</dbReference>
<keyword evidence="3" id="KW-1185">Reference proteome</keyword>
<reference evidence="2" key="2">
    <citation type="submission" date="2018-05" db="EMBL/GenBank/DDBJ databases">
        <title>OmerRS3 (Oryza meridionalis Reference Sequence Version 3).</title>
        <authorList>
            <person name="Zhang J."/>
            <person name="Kudrna D."/>
            <person name="Lee S."/>
            <person name="Talag J."/>
            <person name="Welchert J."/>
            <person name="Wing R.A."/>
        </authorList>
    </citation>
    <scope>NUCLEOTIDE SEQUENCE [LARGE SCALE GENOMIC DNA]</scope>
    <source>
        <strain evidence="2">cv. OR44</strain>
    </source>
</reference>
<proteinExistence type="predicted"/>
<reference evidence="2" key="1">
    <citation type="submission" date="2015-04" db="UniProtKB">
        <authorList>
            <consortium name="EnsemblPlants"/>
        </authorList>
    </citation>
    <scope>IDENTIFICATION</scope>
</reference>
<evidence type="ECO:0000313" key="2">
    <source>
        <dbReference type="EnsemblPlants" id="OMERI02G23260.1"/>
    </source>
</evidence>